<accession>D7EIM5</accession>
<reference evidence="1 2" key="2">
    <citation type="journal article" date="2010" name="Nucleic Acids Res.">
        <title>BeetleBase in 2010: revisions to provide comprehensive genomic information for Tribolium castaneum.</title>
        <authorList>
            <person name="Kim H.S."/>
            <person name="Murphy T."/>
            <person name="Xia J."/>
            <person name="Caragea D."/>
            <person name="Park Y."/>
            <person name="Beeman R.W."/>
            <person name="Lorenzen M.D."/>
            <person name="Butcher S."/>
            <person name="Manak J.R."/>
            <person name="Brown S.J."/>
        </authorList>
    </citation>
    <scope>NUCLEOTIDE SEQUENCE [LARGE SCALE GENOMIC DNA]</scope>
    <source>
        <strain evidence="1 2">Georgia GA2</strain>
    </source>
</reference>
<dbReference type="PhylomeDB" id="D7EIM5"/>
<evidence type="ECO:0000313" key="2">
    <source>
        <dbReference type="Proteomes" id="UP000007266"/>
    </source>
</evidence>
<dbReference type="HOGENOM" id="CLU_2226571_0_0_1"/>
<reference evidence="1 2" key="1">
    <citation type="journal article" date="2008" name="Nature">
        <title>The genome of the model beetle and pest Tribolium castaneum.</title>
        <authorList>
            <consortium name="Tribolium Genome Sequencing Consortium"/>
            <person name="Richards S."/>
            <person name="Gibbs R.A."/>
            <person name="Weinstock G.M."/>
            <person name="Brown S.J."/>
            <person name="Denell R."/>
            <person name="Beeman R.W."/>
            <person name="Gibbs R."/>
            <person name="Beeman R.W."/>
            <person name="Brown S.J."/>
            <person name="Bucher G."/>
            <person name="Friedrich M."/>
            <person name="Grimmelikhuijzen C.J."/>
            <person name="Klingler M."/>
            <person name="Lorenzen M."/>
            <person name="Richards S."/>
            <person name="Roth S."/>
            <person name="Schroder R."/>
            <person name="Tautz D."/>
            <person name="Zdobnov E.M."/>
            <person name="Muzny D."/>
            <person name="Gibbs R.A."/>
            <person name="Weinstock G.M."/>
            <person name="Attaway T."/>
            <person name="Bell S."/>
            <person name="Buhay C.J."/>
            <person name="Chandrabose M.N."/>
            <person name="Chavez D."/>
            <person name="Clerk-Blankenburg K.P."/>
            <person name="Cree A."/>
            <person name="Dao M."/>
            <person name="Davis C."/>
            <person name="Chacko J."/>
            <person name="Dinh H."/>
            <person name="Dugan-Rocha S."/>
            <person name="Fowler G."/>
            <person name="Garner T.T."/>
            <person name="Garnes J."/>
            <person name="Gnirke A."/>
            <person name="Hawes A."/>
            <person name="Hernandez J."/>
            <person name="Hines S."/>
            <person name="Holder M."/>
            <person name="Hume J."/>
            <person name="Jhangiani S.N."/>
            <person name="Joshi V."/>
            <person name="Khan Z.M."/>
            <person name="Jackson L."/>
            <person name="Kovar C."/>
            <person name="Kowis A."/>
            <person name="Lee S."/>
            <person name="Lewis L.R."/>
            <person name="Margolis J."/>
            <person name="Morgan M."/>
            <person name="Nazareth L.V."/>
            <person name="Nguyen N."/>
            <person name="Okwuonu G."/>
            <person name="Parker D."/>
            <person name="Richards S."/>
            <person name="Ruiz S.J."/>
            <person name="Santibanez J."/>
            <person name="Savard J."/>
            <person name="Scherer S.E."/>
            <person name="Schneider B."/>
            <person name="Sodergren E."/>
            <person name="Tautz D."/>
            <person name="Vattahil S."/>
            <person name="Villasana D."/>
            <person name="White C.S."/>
            <person name="Wright R."/>
            <person name="Park Y."/>
            <person name="Beeman R.W."/>
            <person name="Lord J."/>
            <person name="Oppert B."/>
            <person name="Lorenzen M."/>
            <person name="Brown S."/>
            <person name="Wang L."/>
            <person name="Savard J."/>
            <person name="Tautz D."/>
            <person name="Richards S."/>
            <person name="Weinstock G."/>
            <person name="Gibbs R.A."/>
            <person name="Liu Y."/>
            <person name="Worley K."/>
            <person name="Weinstock G."/>
            <person name="Elsik C.G."/>
            <person name="Reese J.T."/>
            <person name="Elhaik E."/>
            <person name="Landan G."/>
            <person name="Graur D."/>
            <person name="Arensburger P."/>
            <person name="Atkinson P."/>
            <person name="Beeman R.W."/>
            <person name="Beidler J."/>
            <person name="Brown S.J."/>
            <person name="Demuth J.P."/>
            <person name="Drury D.W."/>
            <person name="Du Y.Z."/>
            <person name="Fujiwara H."/>
            <person name="Lorenzen M."/>
            <person name="Maselli V."/>
            <person name="Osanai M."/>
            <person name="Park Y."/>
            <person name="Robertson H.M."/>
            <person name="Tu Z."/>
            <person name="Wang J.J."/>
            <person name="Wang S."/>
            <person name="Richards S."/>
            <person name="Song H."/>
            <person name="Zhang L."/>
            <person name="Sodergren E."/>
            <person name="Werner D."/>
            <person name="Stanke M."/>
            <person name="Morgenstern B."/>
            <person name="Solovyev V."/>
            <person name="Kosarev P."/>
            <person name="Brown G."/>
            <person name="Chen H.C."/>
            <person name="Ermolaeva O."/>
            <person name="Hlavina W."/>
            <person name="Kapustin Y."/>
            <person name="Kiryutin B."/>
            <person name="Kitts P."/>
            <person name="Maglott D."/>
            <person name="Pruitt K."/>
            <person name="Sapojnikov V."/>
            <person name="Souvorov A."/>
            <person name="Mackey A.J."/>
            <person name="Waterhouse R.M."/>
            <person name="Wyder S."/>
            <person name="Zdobnov E.M."/>
            <person name="Zdobnov E.M."/>
            <person name="Wyder S."/>
            <person name="Kriventseva E.V."/>
            <person name="Kadowaki T."/>
            <person name="Bork P."/>
            <person name="Aranda M."/>
            <person name="Bao R."/>
            <person name="Beermann A."/>
            <person name="Berns N."/>
            <person name="Bolognesi R."/>
            <person name="Bonneton F."/>
            <person name="Bopp D."/>
            <person name="Brown S.J."/>
            <person name="Bucher G."/>
            <person name="Butts T."/>
            <person name="Chaumot A."/>
            <person name="Denell R.E."/>
            <person name="Ferrier D.E."/>
            <person name="Friedrich M."/>
            <person name="Gordon C.M."/>
            <person name="Jindra M."/>
            <person name="Klingler M."/>
            <person name="Lan Q."/>
            <person name="Lattorff H.M."/>
            <person name="Laudet V."/>
            <person name="von Levetsow C."/>
            <person name="Liu Z."/>
            <person name="Lutz R."/>
            <person name="Lynch J.A."/>
            <person name="da Fonseca R.N."/>
            <person name="Posnien N."/>
            <person name="Reuter R."/>
            <person name="Roth S."/>
            <person name="Savard J."/>
            <person name="Schinko J.B."/>
            <person name="Schmitt C."/>
            <person name="Schoppmeier M."/>
            <person name="Schroder R."/>
            <person name="Shippy T.D."/>
            <person name="Simonnet F."/>
            <person name="Marques-Souza H."/>
            <person name="Tautz D."/>
            <person name="Tomoyasu Y."/>
            <person name="Trauner J."/>
            <person name="Van der Zee M."/>
            <person name="Vervoort M."/>
            <person name="Wittkopp N."/>
            <person name="Wimmer E.A."/>
            <person name="Yang X."/>
            <person name="Jones A.K."/>
            <person name="Sattelle D.B."/>
            <person name="Ebert P.R."/>
            <person name="Nelson D."/>
            <person name="Scott J.G."/>
            <person name="Beeman R.W."/>
            <person name="Muthukrishnan S."/>
            <person name="Kramer K.J."/>
            <person name="Arakane Y."/>
            <person name="Beeman R.W."/>
            <person name="Zhu Q."/>
            <person name="Hogenkamp D."/>
            <person name="Dixit R."/>
            <person name="Oppert B."/>
            <person name="Jiang H."/>
            <person name="Zou Z."/>
            <person name="Marshall J."/>
            <person name="Elpidina E."/>
            <person name="Vinokurov K."/>
            <person name="Oppert C."/>
            <person name="Zou Z."/>
            <person name="Evans J."/>
            <person name="Lu Z."/>
            <person name="Zhao P."/>
            <person name="Sumathipala N."/>
            <person name="Altincicek B."/>
            <person name="Vilcinskas A."/>
            <person name="Williams M."/>
            <person name="Hultmark D."/>
            <person name="Hetru C."/>
            <person name="Jiang H."/>
            <person name="Grimmelikhuijzen C.J."/>
            <person name="Hauser F."/>
            <person name="Cazzamali G."/>
            <person name="Williamson M."/>
            <person name="Park Y."/>
            <person name="Li B."/>
            <person name="Tanaka Y."/>
            <person name="Predel R."/>
            <person name="Neupert S."/>
            <person name="Schachtner J."/>
            <person name="Verleyen P."/>
            <person name="Raible F."/>
            <person name="Bork P."/>
            <person name="Friedrich M."/>
            <person name="Walden K.K."/>
            <person name="Robertson H.M."/>
            <person name="Angeli S."/>
            <person name="Foret S."/>
            <person name="Bucher G."/>
            <person name="Schuetz S."/>
            <person name="Maleszka R."/>
            <person name="Wimmer E.A."/>
            <person name="Beeman R.W."/>
            <person name="Lorenzen M."/>
            <person name="Tomoyasu Y."/>
            <person name="Miller S.C."/>
            <person name="Grossmann D."/>
            <person name="Bucher G."/>
        </authorList>
    </citation>
    <scope>NUCLEOTIDE SEQUENCE [LARGE SCALE GENOMIC DNA]</scope>
    <source>
        <strain evidence="1 2">Georgia GA2</strain>
    </source>
</reference>
<protein>
    <recommendedName>
        <fullName evidence="3">DUF4371 domain-containing protein</fullName>
    </recommendedName>
</protein>
<dbReference type="PANTHER" id="PTHR46880">
    <property type="entry name" value="RAS-ASSOCIATING DOMAIN-CONTAINING PROTEIN"/>
    <property type="match status" value="1"/>
</dbReference>
<sequence>MLEDLLEDLNEKYYSFIVDESTDISTIKYLAICVKYFSTKYDRIIIDFLGIVEVESSTGALLYEILEVALPFSKKMNHVNDLRSADGAVQLGRRMLVVCIEKNSIM</sequence>
<name>D7EIM5_TRICA</name>
<dbReference type="PANTHER" id="PTHR46880:SF5">
    <property type="entry name" value="DUF4371 DOMAIN-CONTAINING PROTEIN"/>
    <property type="match status" value="1"/>
</dbReference>
<dbReference type="AlphaFoldDB" id="D7EIM5"/>
<dbReference type="Proteomes" id="UP000007266">
    <property type="component" value="Unassembled WGS sequence"/>
</dbReference>
<organism evidence="1 2">
    <name type="scientific">Tribolium castaneum</name>
    <name type="common">Red flour beetle</name>
    <dbReference type="NCBI Taxonomy" id="7070"/>
    <lineage>
        <taxon>Eukaryota</taxon>
        <taxon>Metazoa</taxon>
        <taxon>Ecdysozoa</taxon>
        <taxon>Arthropoda</taxon>
        <taxon>Hexapoda</taxon>
        <taxon>Insecta</taxon>
        <taxon>Pterygota</taxon>
        <taxon>Neoptera</taxon>
        <taxon>Endopterygota</taxon>
        <taxon>Coleoptera</taxon>
        <taxon>Polyphaga</taxon>
        <taxon>Cucujiformia</taxon>
        <taxon>Tenebrionidae</taxon>
        <taxon>Tenebrionidae incertae sedis</taxon>
        <taxon>Tribolium</taxon>
    </lineage>
</organism>
<keyword evidence="2" id="KW-1185">Reference proteome</keyword>
<proteinExistence type="predicted"/>
<evidence type="ECO:0000313" key="1">
    <source>
        <dbReference type="EMBL" id="EFA12080.1"/>
    </source>
</evidence>
<gene>
    <name evidence="1" type="primary">GLEAN_06887</name>
    <name evidence="1" type="ORF">TcasGA2_TC006887</name>
</gene>
<dbReference type="EMBL" id="KQ971752">
    <property type="protein sequence ID" value="EFA12080.1"/>
    <property type="molecule type" value="Genomic_DNA"/>
</dbReference>
<dbReference type="InParanoid" id="D7EIM5"/>
<evidence type="ECO:0008006" key="3">
    <source>
        <dbReference type="Google" id="ProtNLM"/>
    </source>
</evidence>